<dbReference type="Proteomes" id="UP000807504">
    <property type="component" value="Unassembled WGS sequence"/>
</dbReference>
<gene>
    <name evidence="1" type="ORF">HNY73_006135</name>
</gene>
<evidence type="ECO:0000313" key="1">
    <source>
        <dbReference type="EMBL" id="KAF8791239.1"/>
    </source>
</evidence>
<protein>
    <submittedName>
        <fullName evidence="1">Uncharacterized protein</fullName>
    </submittedName>
</protein>
<reference evidence="1" key="2">
    <citation type="submission" date="2020-06" db="EMBL/GenBank/DDBJ databases">
        <authorList>
            <person name="Sheffer M."/>
        </authorList>
    </citation>
    <scope>NUCLEOTIDE SEQUENCE</scope>
</reference>
<dbReference type="EMBL" id="JABXBU010000011">
    <property type="protein sequence ID" value="KAF8791239.1"/>
    <property type="molecule type" value="Genomic_DNA"/>
</dbReference>
<comment type="caution">
    <text evidence="1">The sequence shown here is derived from an EMBL/GenBank/DDBJ whole genome shotgun (WGS) entry which is preliminary data.</text>
</comment>
<accession>A0A8T0FNQ6</accession>
<reference evidence="1" key="1">
    <citation type="journal article" date="2020" name="bioRxiv">
        <title>Chromosome-level reference genome of the European wasp spider Argiope bruennichi: a resource for studies on range expansion and evolutionary adaptation.</title>
        <authorList>
            <person name="Sheffer M.M."/>
            <person name="Hoppe A."/>
            <person name="Krehenwinkel H."/>
            <person name="Uhl G."/>
            <person name="Kuss A.W."/>
            <person name="Jensen L."/>
            <person name="Jensen C."/>
            <person name="Gillespie R.G."/>
            <person name="Hoff K.J."/>
            <person name="Prost S."/>
        </authorList>
    </citation>
    <scope>NUCLEOTIDE SEQUENCE</scope>
</reference>
<proteinExistence type="predicted"/>
<organism evidence="1 2">
    <name type="scientific">Argiope bruennichi</name>
    <name type="common">Wasp spider</name>
    <name type="synonym">Aranea bruennichi</name>
    <dbReference type="NCBI Taxonomy" id="94029"/>
    <lineage>
        <taxon>Eukaryota</taxon>
        <taxon>Metazoa</taxon>
        <taxon>Ecdysozoa</taxon>
        <taxon>Arthropoda</taxon>
        <taxon>Chelicerata</taxon>
        <taxon>Arachnida</taxon>
        <taxon>Araneae</taxon>
        <taxon>Araneomorphae</taxon>
        <taxon>Entelegynae</taxon>
        <taxon>Araneoidea</taxon>
        <taxon>Araneidae</taxon>
        <taxon>Argiope</taxon>
    </lineage>
</organism>
<sequence>MVFDNAESHSEFIRKSRTVVRLAVHLPDQQTVVYEDGQEEQAVARAATKQTTLTAWFELNKNDQESHIYLYTDIPHYYTFNKSTMKWQKRQRGGEKVIGRITFNIQDSERYYLRLLLLREVGAVSYVDLKTFDGIVCNTFQQAFKCKDYLRGINIGMAQ</sequence>
<dbReference type="AlphaFoldDB" id="A0A8T0FNQ6"/>
<name>A0A8T0FNQ6_ARGBR</name>
<keyword evidence="2" id="KW-1185">Reference proteome</keyword>
<evidence type="ECO:0000313" key="2">
    <source>
        <dbReference type="Proteomes" id="UP000807504"/>
    </source>
</evidence>